<dbReference type="SUPFAM" id="SSF56349">
    <property type="entry name" value="DNA breaking-rejoining enzymes"/>
    <property type="match status" value="1"/>
</dbReference>
<dbReference type="GO" id="GO:0003677">
    <property type="term" value="F:DNA binding"/>
    <property type="evidence" value="ECO:0007669"/>
    <property type="project" value="UniProtKB-UniRule"/>
</dbReference>
<dbReference type="Pfam" id="PF02899">
    <property type="entry name" value="Phage_int_SAM_1"/>
    <property type="match status" value="1"/>
</dbReference>
<evidence type="ECO:0000256" key="1">
    <source>
        <dbReference type="ARBA" id="ARBA00004496"/>
    </source>
</evidence>
<dbReference type="GO" id="GO:0006313">
    <property type="term" value="P:DNA transposition"/>
    <property type="evidence" value="ECO:0007669"/>
    <property type="project" value="UniProtKB-UniRule"/>
</dbReference>
<dbReference type="AlphaFoldDB" id="A0A532V8Y0"/>
<dbReference type="InterPro" id="IPR004107">
    <property type="entry name" value="Integrase_SAM-like_N"/>
</dbReference>
<keyword evidence="5 9" id="KW-0229">DNA integration</keyword>
<dbReference type="InterPro" id="IPR044068">
    <property type="entry name" value="CB"/>
</dbReference>
<name>A0A532V8Y0_UNCT6</name>
<dbReference type="GO" id="GO:0051301">
    <property type="term" value="P:cell division"/>
    <property type="evidence" value="ECO:0007669"/>
    <property type="project" value="UniProtKB-KW"/>
</dbReference>
<accession>A0A532V8Y0</accession>
<dbReference type="Gene3D" id="1.10.150.130">
    <property type="match status" value="1"/>
</dbReference>
<keyword evidence="8 9" id="KW-0131">Cell cycle</keyword>
<evidence type="ECO:0000256" key="7">
    <source>
        <dbReference type="ARBA" id="ARBA00023172"/>
    </source>
</evidence>
<dbReference type="CDD" id="cd00798">
    <property type="entry name" value="INT_XerDC_C"/>
    <property type="match status" value="1"/>
</dbReference>
<keyword evidence="4 9" id="KW-0159">Chromosome partition</keyword>
<keyword evidence="2 9" id="KW-0963">Cytoplasm</keyword>
<dbReference type="InterPro" id="IPR013762">
    <property type="entry name" value="Integrase-like_cat_sf"/>
</dbReference>
<dbReference type="InterPro" id="IPR011010">
    <property type="entry name" value="DNA_brk_join_enz"/>
</dbReference>
<dbReference type="GO" id="GO:0007059">
    <property type="term" value="P:chromosome segregation"/>
    <property type="evidence" value="ECO:0007669"/>
    <property type="project" value="UniProtKB-UniRule"/>
</dbReference>
<keyword evidence="3 9" id="KW-0132">Cell division</keyword>
<evidence type="ECO:0000259" key="11">
    <source>
        <dbReference type="PROSITE" id="PS51900"/>
    </source>
</evidence>
<gene>
    <name evidence="9" type="primary">xerC</name>
    <name evidence="12" type="ORF">CEE36_02740</name>
</gene>
<comment type="subunit">
    <text evidence="9">Forms a cyclic heterotetrameric complex composed of two molecules of XerC and two molecules of XerD.</text>
</comment>
<dbReference type="EMBL" id="NJBO01000003">
    <property type="protein sequence ID" value="TKJ43616.1"/>
    <property type="molecule type" value="Genomic_DNA"/>
</dbReference>
<dbReference type="Proteomes" id="UP000317778">
    <property type="component" value="Unassembled WGS sequence"/>
</dbReference>
<comment type="subcellular location">
    <subcellularLocation>
        <location evidence="1 9">Cytoplasm</location>
    </subcellularLocation>
</comment>
<dbReference type="InterPro" id="IPR050090">
    <property type="entry name" value="Tyrosine_recombinase_XerCD"/>
</dbReference>
<organism evidence="12 13">
    <name type="scientific">candidate division TA06 bacterium B3_TA06</name>
    <dbReference type="NCBI Taxonomy" id="2012487"/>
    <lineage>
        <taxon>Bacteria</taxon>
        <taxon>Bacteria division TA06</taxon>
    </lineage>
</organism>
<dbReference type="GO" id="GO:0005737">
    <property type="term" value="C:cytoplasm"/>
    <property type="evidence" value="ECO:0007669"/>
    <property type="project" value="UniProtKB-SubCell"/>
</dbReference>
<keyword evidence="7 9" id="KW-0233">DNA recombination</keyword>
<comment type="similarity">
    <text evidence="9">Belongs to the 'phage' integrase family. XerC subfamily.</text>
</comment>
<feature type="active site" description="O-(3'-phospho-DNA)-tyrosine intermediate" evidence="9">
    <location>
        <position position="277"/>
    </location>
</feature>
<reference evidence="12 13" key="1">
    <citation type="submission" date="2017-06" db="EMBL/GenBank/DDBJ databases">
        <title>Novel microbial phyla capable of carbon fixation and sulfur reduction in deep-sea sediments.</title>
        <authorList>
            <person name="Huang J."/>
            <person name="Baker B."/>
            <person name="Wang Y."/>
        </authorList>
    </citation>
    <scope>NUCLEOTIDE SEQUENCE [LARGE SCALE GENOMIC DNA]</scope>
    <source>
        <strain evidence="12">B3_TA06</strain>
    </source>
</reference>
<sequence>MTPKPKREPPPLPPDVEEFLAYLRDERRASEHTLRAYRSDLAAFIEFLSLYQGKKDLLDTDRSDVRAFVAVQIRFGYSKRTTQRRLSSTKSLFKFLCREERLARNPARLVKGPKLSRRLPEVFTQSQIEEVLEGNFNLLRDRAIVELLYDEGLRISELAGLNIGDINFSKGEIKVFGKGKKERILPLSSRAADVLKAYIADRNSGPLFINERTGGRMGVRDLRRIVNYYLAQLPDAPAVKPHALRHSFATHLLERGADLRAVQELLGHASLATTQIYTHVEIKRLKEIYKKAHPRAGTDE</sequence>
<dbReference type="Pfam" id="PF00589">
    <property type="entry name" value="Phage_integrase"/>
    <property type="match status" value="1"/>
</dbReference>
<evidence type="ECO:0000256" key="4">
    <source>
        <dbReference type="ARBA" id="ARBA00022829"/>
    </source>
</evidence>
<evidence type="ECO:0000256" key="3">
    <source>
        <dbReference type="ARBA" id="ARBA00022618"/>
    </source>
</evidence>
<dbReference type="InterPro" id="IPR023009">
    <property type="entry name" value="Tyrosine_recombinase_XerC/XerD"/>
</dbReference>
<evidence type="ECO:0000256" key="5">
    <source>
        <dbReference type="ARBA" id="ARBA00022908"/>
    </source>
</evidence>
<feature type="active site" evidence="9">
    <location>
        <position position="242"/>
    </location>
</feature>
<dbReference type="GO" id="GO:0009037">
    <property type="term" value="F:tyrosine-based site-specific recombinase activity"/>
    <property type="evidence" value="ECO:0007669"/>
    <property type="project" value="UniProtKB-UniRule"/>
</dbReference>
<comment type="function">
    <text evidence="9">Site-specific tyrosine recombinase, which acts by catalyzing the cutting and rejoining of the recombining DNA molecules. The XerC-XerD complex is essential to convert dimers of the bacterial chromosome into monomers to permit their segregation at cell division. It also contributes to the segregational stability of plasmids.</text>
</comment>
<evidence type="ECO:0000313" key="12">
    <source>
        <dbReference type="EMBL" id="TKJ43616.1"/>
    </source>
</evidence>
<evidence type="ECO:0000256" key="8">
    <source>
        <dbReference type="ARBA" id="ARBA00023306"/>
    </source>
</evidence>
<evidence type="ECO:0000256" key="6">
    <source>
        <dbReference type="ARBA" id="ARBA00023125"/>
    </source>
</evidence>
<feature type="domain" description="Tyr recombinase" evidence="10">
    <location>
        <begin position="118"/>
        <end position="290"/>
    </location>
</feature>
<feature type="active site" evidence="9">
    <location>
        <position position="154"/>
    </location>
</feature>
<dbReference type="InterPro" id="IPR010998">
    <property type="entry name" value="Integrase_recombinase_N"/>
</dbReference>
<evidence type="ECO:0000313" key="13">
    <source>
        <dbReference type="Proteomes" id="UP000317778"/>
    </source>
</evidence>
<evidence type="ECO:0000256" key="9">
    <source>
        <dbReference type="HAMAP-Rule" id="MF_01808"/>
    </source>
</evidence>
<feature type="active site" evidence="9">
    <location>
        <position position="268"/>
    </location>
</feature>
<dbReference type="PANTHER" id="PTHR30349:SF77">
    <property type="entry name" value="TYROSINE RECOMBINASE XERC"/>
    <property type="match status" value="1"/>
</dbReference>
<dbReference type="PROSITE" id="PS51900">
    <property type="entry name" value="CB"/>
    <property type="match status" value="1"/>
</dbReference>
<dbReference type="PANTHER" id="PTHR30349">
    <property type="entry name" value="PHAGE INTEGRASE-RELATED"/>
    <property type="match status" value="1"/>
</dbReference>
<dbReference type="HAMAP" id="MF_01808">
    <property type="entry name" value="Recomb_XerC_XerD"/>
    <property type="match status" value="1"/>
</dbReference>
<evidence type="ECO:0000256" key="2">
    <source>
        <dbReference type="ARBA" id="ARBA00022490"/>
    </source>
</evidence>
<feature type="active site" evidence="9">
    <location>
        <position position="178"/>
    </location>
</feature>
<dbReference type="InterPro" id="IPR002104">
    <property type="entry name" value="Integrase_catalytic"/>
</dbReference>
<comment type="caution">
    <text evidence="12">The sequence shown here is derived from an EMBL/GenBank/DDBJ whole genome shotgun (WGS) entry which is preliminary data.</text>
</comment>
<protein>
    <recommendedName>
        <fullName evidence="9">Tyrosine recombinase XerC</fullName>
    </recommendedName>
</protein>
<feature type="active site" evidence="9">
    <location>
        <position position="245"/>
    </location>
</feature>
<evidence type="ECO:0000259" key="10">
    <source>
        <dbReference type="PROSITE" id="PS51898"/>
    </source>
</evidence>
<dbReference type="NCBIfam" id="NF040815">
    <property type="entry name" value="recomb_XerA_Arch"/>
    <property type="match status" value="1"/>
</dbReference>
<keyword evidence="6 9" id="KW-0238">DNA-binding</keyword>
<proteinExistence type="inferred from homology"/>
<feature type="domain" description="Core-binding (CB)" evidence="11">
    <location>
        <begin position="10"/>
        <end position="97"/>
    </location>
</feature>
<dbReference type="PROSITE" id="PS51898">
    <property type="entry name" value="TYR_RECOMBINASE"/>
    <property type="match status" value="1"/>
</dbReference>
<dbReference type="Gene3D" id="1.10.443.10">
    <property type="entry name" value="Intergrase catalytic core"/>
    <property type="match status" value="1"/>
</dbReference>